<name>A0A5C3LSK3_9AGAR</name>
<gene>
    <name evidence="3" type="ORF">BDQ12DRAFT_668457</name>
</gene>
<keyword evidence="2" id="KW-0732">Signal</keyword>
<keyword evidence="4" id="KW-1185">Reference proteome</keyword>
<dbReference type="EMBL" id="ML213620">
    <property type="protein sequence ID" value="TFK35587.1"/>
    <property type="molecule type" value="Genomic_DNA"/>
</dbReference>
<feature type="signal peptide" evidence="2">
    <location>
        <begin position="1"/>
        <end position="21"/>
    </location>
</feature>
<feature type="compositionally biased region" description="Basic and acidic residues" evidence="1">
    <location>
        <begin position="98"/>
        <end position="134"/>
    </location>
</feature>
<sequence length="134" mass="14840">MYEGFIVLWLVTIYGLEQGDGGSSVAKWSESYGAYKENHMVYVEIKGASSEWTLASHACISNLCGVISLGGFRSWLHWEVEVVSDEDAPPVALSSDQPKTDEMEDALKHPETEQKPKEKHAPKLDNGKSVDPDK</sequence>
<dbReference type="Proteomes" id="UP000308652">
    <property type="component" value="Unassembled WGS sequence"/>
</dbReference>
<proteinExistence type="predicted"/>
<evidence type="ECO:0000313" key="3">
    <source>
        <dbReference type="EMBL" id="TFK35587.1"/>
    </source>
</evidence>
<evidence type="ECO:0000256" key="1">
    <source>
        <dbReference type="SAM" id="MobiDB-lite"/>
    </source>
</evidence>
<feature type="chain" id="PRO_5022742549" evidence="2">
    <location>
        <begin position="22"/>
        <end position="134"/>
    </location>
</feature>
<dbReference type="AlphaFoldDB" id="A0A5C3LSK3"/>
<protein>
    <submittedName>
        <fullName evidence="3">Uncharacterized protein</fullName>
    </submittedName>
</protein>
<accession>A0A5C3LSK3</accession>
<organism evidence="3 4">
    <name type="scientific">Crucibulum laeve</name>
    <dbReference type="NCBI Taxonomy" id="68775"/>
    <lineage>
        <taxon>Eukaryota</taxon>
        <taxon>Fungi</taxon>
        <taxon>Dikarya</taxon>
        <taxon>Basidiomycota</taxon>
        <taxon>Agaricomycotina</taxon>
        <taxon>Agaricomycetes</taxon>
        <taxon>Agaricomycetidae</taxon>
        <taxon>Agaricales</taxon>
        <taxon>Agaricineae</taxon>
        <taxon>Nidulariaceae</taxon>
        <taxon>Crucibulum</taxon>
    </lineage>
</organism>
<evidence type="ECO:0000313" key="4">
    <source>
        <dbReference type="Proteomes" id="UP000308652"/>
    </source>
</evidence>
<feature type="region of interest" description="Disordered" evidence="1">
    <location>
        <begin position="87"/>
        <end position="134"/>
    </location>
</feature>
<reference evidence="3 4" key="1">
    <citation type="journal article" date="2019" name="Nat. Ecol. Evol.">
        <title>Megaphylogeny resolves global patterns of mushroom evolution.</title>
        <authorList>
            <person name="Varga T."/>
            <person name="Krizsan K."/>
            <person name="Foldi C."/>
            <person name="Dima B."/>
            <person name="Sanchez-Garcia M."/>
            <person name="Sanchez-Ramirez S."/>
            <person name="Szollosi G.J."/>
            <person name="Szarkandi J.G."/>
            <person name="Papp V."/>
            <person name="Albert L."/>
            <person name="Andreopoulos W."/>
            <person name="Angelini C."/>
            <person name="Antonin V."/>
            <person name="Barry K.W."/>
            <person name="Bougher N.L."/>
            <person name="Buchanan P."/>
            <person name="Buyck B."/>
            <person name="Bense V."/>
            <person name="Catcheside P."/>
            <person name="Chovatia M."/>
            <person name="Cooper J."/>
            <person name="Damon W."/>
            <person name="Desjardin D."/>
            <person name="Finy P."/>
            <person name="Geml J."/>
            <person name="Haridas S."/>
            <person name="Hughes K."/>
            <person name="Justo A."/>
            <person name="Karasinski D."/>
            <person name="Kautmanova I."/>
            <person name="Kiss B."/>
            <person name="Kocsube S."/>
            <person name="Kotiranta H."/>
            <person name="LaButti K.M."/>
            <person name="Lechner B.E."/>
            <person name="Liimatainen K."/>
            <person name="Lipzen A."/>
            <person name="Lukacs Z."/>
            <person name="Mihaltcheva S."/>
            <person name="Morgado L.N."/>
            <person name="Niskanen T."/>
            <person name="Noordeloos M.E."/>
            <person name="Ohm R.A."/>
            <person name="Ortiz-Santana B."/>
            <person name="Ovrebo C."/>
            <person name="Racz N."/>
            <person name="Riley R."/>
            <person name="Savchenko A."/>
            <person name="Shiryaev A."/>
            <person name="Soop K."/>
            <person name="Spirin V."/>
            <person name="Szebenyi C."/>
            <person name="Tomsovsky M."/>
            <person name="Tulloss R.E."/>
            <person name="Uehling J."/>
            <person name="Grigoriev I.V."/>
            <person name="Vagvolgyi C."/>
            <person name="Papp T."/>
            <person name="Martin F.M."/>
            <person name="Miettinen O."/>
            <person name="Hibbett D.S."/>
            <person name="Nagy L.G."/>
        </authorList>
    </citation>
    <scope>NUCLEOTIDE SEQUENCE [LARGE SCALE GENOMIC DNA]</scope>
    <source>
        <strain evidence="3 4">CBS 166.37</strain>
    </source>
</reference>
<evidence type="ECO:0000256" key="2">
    <source>
        <dbReference type="SAM" id="SignalP"/>
    </source>
</evidence>